<name>A0ABT3RPS6_9BACT</name>
<comment type="caution">
    <text evidence="1">The sequence shown here is derived from an EMBL/GenBank/DDBJ whole genome shotgun (WGS) entry which is preliminary data.</text>
</comment>
<dbReference type="Proteomes" id="UP001209885">
    <property type="component" value="Unassembled WGS sequence"/>
</dbReference>
<sequence length="60" mass="6478">MFFICLIRSGSYTKHYYIESQRIVSKLGGGYDDAIENRAAGGDKVDYGAKKGKVCGGPSV</sequence>
<proteinExistence type="predicted"/>
<organism evidence="1 2">
    <name type="scientific">Mangrovivirga halotolerans</name>
    <dbReference type="NCBI Taxonomy" id="2993936"/>
    <lineage>
        <taxon>Bacteria</taxon>
        <taxon>Pseudomonadati</taxon>
        <taxon>Bacteroidota</taxon>
        <taxon>Cytophagia</taxon>
        <taxon>Cytophagales</taxon>
        <taxon>Mangrovivirgaceae</taxon>
        <taxon>Mangrovivirga</taxon>
    </lineage>
</organism>
<reference evidence="1 2" key="1">
    <citation type="submission" date="2022-11" db="EMBL/GenBank/DDBJ databases">
        <title>The characterization of three novel Bacteroidetes species and genomic analysis of their roles in tidal elemental geochemical cycles.</title>
        <authorList>
            <person name="Ma K."/>
        </authorList>
    </citation>
    <scope>NUCLEOTIDE SEQUENCE [LARGE SCALE GENOMIC DNA]</scope>
    <source>
        <strain evidence="1 2">M17</strain>
    </source>
</reference>
<accession>A0ABT3RPS6</accession>
<evidence type="ECO:0000313" key="2">
    <source>
        <dbReference type="Proteomes" id="UP001209885"/>
    </source>
</evidence>
<gene>
    <name evidence="1" type="ORF">OO013_07990</name>
</gene>
<keyword evidence="2" id="KW-1185">Reference proteome</keyword>
<evidence type="ECO:0000313" key="1">
    <source>
        <dbReference type="EMBL" id="MCX2743801.1"/>
    </source>
</evidence>
<dbReference type="EMBL" id="JAPFQN010000005">
    <property type="protein sequence ID" value="MCX2743801.1"/>
    <property type="molecule type" value="Genomic_DNA"/>
</dbReference>
<dbReference type="RefSeq" id="WP_266056231.1">
    <property type="nucleotide sequence ID" value="NZ_JAPFQN010000005.1"/>
</dbReference>
<protein>
    <submittedName>
        <fullName evidence="1">Uncharacterized protein</fullName>
    </submittedName>
</protein>